<comment type="caution">
    <text evidence="1">The sequence shown here is derived from an EMBL/GenBank/DDBJ whole genome shotgun (WGS) entry which is preliminary data.</text>
</comment>
<dbReference type="InParanoid" id="A8P963"/>
<gene>
    <name evidence="1" type="ORF">CC1G_09561</name>
</gene>
<organism evidence="1 2">
    <name type="scientific">Coprinopsis cinerea (strain Okayama-7 / 130 / ATCC MYA-4618 / FGSC 9003)</name>
    <name type="common">Inky cap fungus</name>
    <name type="synonym">Hormographiella aspergillata</name>
    <dbReference type="NCBI Taxonomy" id="240176"/>
    <lineage>
        <taxon>Eukaryota</taxon>
        <taxon>Fungi</taxon>
        <taxon>Dikarya</taxon>
        <taxon>Basidiomycota</taxon>
        <taxon>Agaricomycotina</taxon>
        <taxon>Agaricomycetes</taxon>
        <taxon>Agaricomycetidae</taxon>
        <taxon>Agaricales</taxon>
        <taxon>Agaricineae</taxon>
        <taxon>Psathyrellaceae</taxon>
        <taxon>Coprinopsis</taxon>
    </lineage>
</organism>
<name>A8P963_COPC7</name>
<evidence type="ECO:0000313" key="1">
    <source>
        <dbReference type="EMBL" id="EAU82102.2"/>
    </source>
</evidence>
<keyword evidence="2" id="KW-1185">Reference proteome</keyword>
<dbReference type="AlphaFoldDB" id="A8P963"/>
<dbReference type="RefSeq" id="XP_001839706.2">
    <property type="nucleotide sequence ID" value="XM_001839654.2"/>
</dbReference>
<reference evidence="1 2" key="1">
    <citation type="journal article" date="2010" name="Proc. Natl. Acad. Sci. U.S.A.">
        <title>Insights into evolution of multicellular fungi from the assembled chromosomes of the mushroom Coprinopsis cinerea (Coprinus cinereus).</title>
        <authorList>
            <person name="Stajich J.E."/>
            <person name="Wilke S.K."/>
            <person name="Ahren D."/>
            <person name="Au C.H."/>
            <person name="Birren B.W."/>
            <person name="Borodovsky M."/>
            <person name="Burns C."/>
            <person name="Canback B."/>
            <person name="Casselton L.A."/>
            <person name="Cheng C.K."/>
            <person name="Deng J."/>
            <person name="Dietrich F.S."/>
            <person name="Fargo D.C."/>
            <person name="Farman M.L."/>
            <person name="Gathman A.C."/>
            <person name="Goldberg J."/>
            <person name="Guigo R."/>
            <person name="Hoegger P.J."/>
            <person name="Hooker J.B."/>
            <person name="Huggins A."/>
            <person name="James T.Y."/>
            <person name="Kamada T."/>
            <person name="Kilaru S."/>
            <person name="Kodira C."/>
            <person name="Kues U."/>
            <person name="Kupfer D."/>
            <person name="Kwan H.S."/>
            <person name="Lomsadze A."/>
            <person name="Li W."/>
            <person name="Lilly W.W."/>
            <person name="Ma L.J."/>
            <person name="Mackey A.J."/>
            <person name="Manning G."/>
            <person name="Martin F."/>
            <person name="Muraguchi H."/>
            <person name="Natvig D.O."/>
            <person name="Palmerini H."/>
            <person name="Ramesh M.A."/>
            <person name="Rehmeyer C.J."/>
            <person name="Roe B.A."/>
            <person name="Shenoy N."/>
            <person name="Stanke M."/>
            <person name="Ter-Hovhannisyan V."/>
            <person name="Tunlid A."/>
            <person name="Velagapudi R."/>
            <person name="Vision T.J."/>
            <person name="Zeng Q."/>
            <person name="Zolan M.E."/>
            <person name="Pukkila P.J."/>
        </authorList>
    </citation>
    <scope>NUCLEOTIDE SEQUENCE [LARGE SCALE GENOMIC DNA]</scope>
    <source>
        <strain evidence="2">Okayama-7 / 130 / ATCC MYA-4618 / FGSC 9003</strain>
    </source>
</reference>
<dbReference type="EMBL" id="AACS02000011">
    <property type="protein sequence ID" value="EAU82102.2"/>
    <property type="molecule type" value="Genomic_DNA"/>
</dbReference>
<dbReference type="KEGG" id="cci:CC1G_09561"/>
<dbReference type="GeneID" id="6016323"/>
<sequence length="92" mass="10532">MYDKLSSRFLSQNRYIWAPSAPSKFNGADLVSLNANDLGMIFAIQRTTYDRYVVHLLRAHLGGRVFARIAWLAEEANQKAKQTRRSIAMEVD</sequence>
<dbReference type="VEuPathDB" id="FungiDB:CC1G_09561"/>
<accession>A8P963</accession>
<dbReference type="HOGENOM" id="CLU_2413174_0_0_1"/>
<protein>
    <submittedName>
        <fullName evidence="1">Uncharacterized protein</fullName>
    </submittedName>
</protein>
<evidence type="ECO:0000313" key="2">
    <source>
        <dbReference type="Proteomes" id="UP000001861"/>
    </source>
</evidence>
<proteinExistence type="predicted"/>
<dbReference type="Proteomes" id="UP000001861">
    <property type="component" value="Unassembled WGS sequence"/>
</dbReference>